<dbReference type="Gene3D" id="3.80.10.10">
    <property type="entry name" value="Ribonuclease Inhibitor"/>
    <property type="match status" value="1"/>
</dbReference>
<dbReference type="Proteomes" id="UP001303115">
    <property type="component" value="Unassembled WGS sequence"/>
</dbReference>
<dbReference type="AlphaFoldDB" id="A0AAN6SL39"/>
<evidence type="ECO:0000256" key="1">
    <source>
        <dbReference type="SAM" id="Coils"/>
    </source>
</evidence>
<dbReference type="EMBL" id="MU854738">
    <property type="protein sequence ID" value="KAK4031649.1"/>
    <property type="molecule type" value="Genomic_DNA"/>
</dbReference>
<protein>
    <submittedName>
        <fullName evidence="2">Uncharacterized protein</fullName>
    </submittedName>
</protein>
<name>A0AAN6SL39_9PEZI</name>
<accession>A0AAN6SL39</accession>
<keyword evidence="1" id="KW-0175">Coiled coil</keyword>
<comment type="caution">
    <text evidence="2">The sequence shown here is derived from an EMBL/GenBank/DDBJ whole genome shotgun (WGS) entry which is preliminary data.</text>
</comment>
<dbReference type="InterPro" id="IPR032675">
    <property type="entry name" value="LRR_dom_sf"/>
</dbReference>
<gene>
    <name evidence="2" type="ORF">C8A01DRAFT_41900</name>
</gene>
<reference evidence="3" key="1">
    <citation type="journal article" date="2023" name="Mol. Phylogenet. Evol.">
        <title>Genome-scale phylogeny and comparative genomics of the fungal order Sordariales.</title>
        <authorList>
            <person name="Hensen N."/>
            <person name="Bonometti L."/>
            <person name="Westerberg I."/>
            <person name="Brannstrom I.O."/>
            <person name="Guillou S."/>
            <person name="Cros-Aarteil S."/>
            <person name="Calhoun S."/>
            <person name="Haridas S."/>
            <person name="Kuo A."/>
            <person name="Mondo S."/>
            <person name="Pangilinan J."/>
            <person name="Riley R."/>
            <person name="LaButti K."/>
            <person name="Andreopoulos B."/>
            <person name="Lipzen A."/>
            <person name="Chen C."/>
            <person name="Yan M."/>
            <person name="Daum C."/>
            <person name="Ng V."/>
            <person name="Clum A."/>
            <person name="Steindorff A."/>
            <person name="Ohm R.A."/>
            <person name="Martin F."/>
            <person name="Silar P."/>
            <person name="Natvig D.O."/>
            <person name="Lalanne C."/>
            <person name="Gautier V."/>
            <person name="Ament-Velasquez S.L."/>
            <person name="Kruys A."/>
            <person name="Hutchinson M.I."/>
            <person name="Powell A.J."/>
            <person name="Barry K."/>
            <person name="Miller A.N."/>
            <person name="Grigoriev I.V."/>
            <person name="Debuchy R."/>
            <person name="Gladieux P."/>
            <person name="Hiltunen Thoren M."/>
            <person name="Johannesson H."/>
        </authorList>
    </citation>
    <scope>NUCLEOTIDE SEQUENCE [LARGE SCALE GENOMIC DNA]</scope>
    <source>
        <strain evidence="3">CBS 284.82</strain>
    </source>
</reference>
<proteinExistence type="predicted"/>
<sequence length="415" mass="46766">MEKIPAELYDVIVTQLHDSFCLCGSKNSGRSAWDSARCVSFGWDAQNSKRLQRELCKLRLVNKKFLGPATRCLLSHGTLAFDVSFLDGLSISAQTQYCLAKENQNIVARVSGLRIDLLLSGFSRHLHLLDLQQPGSHVITASRIKEAESARGKFLRALPSLGKRFKSVKALEIRLDGADKRHSRHESKIKSFIRKTLPKLESLYLSCDTKDALSIMDKMSERQCSQLRRLLVHSKSQWAVTWDFTERFQSLAELEMSLCFQGPLKLHPLNQGLTRLRLANIWTSEEHLIRVIKQCPARYANHSDGGSPLVDLVLRSVNLDAVTDGSTTYEMGTWSEVFRTTRDCCPKLTFLRVNSVTYDGQVGVFAPQQVLIEEMERERADIAELQSLIECVRSRRGRVASGLVSSLVGAITHEF</sequence>
<evidence type="ECO:0000313" key="2">
    <source>
        <dbReference type="EMBL" id="KAK4031649.1"/>
    </source>
</evidence>
<feature type="coiled-coil region" evidence="1">
    <location>
        <begin position="368"/>
        <end position="395"/>
    </location>
</feature>
<keyword evidence="3" id="KW-1185">Reference proteome</keyword>
<evidence type="ECO:0000313" key="3">
    <source>
        <dbReference type="Proteomes" id="UP001303115"/>
    </source>
</evidence>
<organism evidence="2 3">
    <name type="scientific">Parachaetomium inaequale</name>
    <dbReference type="NCBI Taxonomy" id="2588326"/>
    <lineage>
        <taxon>Eukaryota</taxon>
        <taxon>Fungi</taxon>
        <taxon>Dikarya</taxon>
        <taxon>Ascomycota</taxon>
        <taxon>Pezizomycotina</taxon>
        <taxon>Sordariomycetes</taxon>
        <taxon>Sordariomycetidae</taxon>
        <taxon>Sordariales</taxon>
        <taxon>Chaetomiaceae</taxon>
        <taxon>Parachaetomium</taxon>
    </lineage>
</organism>